<dbReference type="HOGENOM" id="CLU_2283705_0_0_1"/>
<evidence type="ECO:0000313" key="2">
    <source>
        <dbReference type="Proteomes" id="UP000007875"/>
    </source>
</evidence>
<proteinExistence type="predicted"/>
<dbReference type="AlphaFoldDB" id="H2Y6G9"/>
<evidence type="ECO:0000313" key="1">
    <source>
        <dbReference type="Ensembl" id="ENSCSAVP00000000917.1"/>
    </source>
</evidence>
<accession>H2Y6G9</accession>
<organism evidence="1 2">
    <name type="scientific">Ciona savignyi</name>
    <name type="common">Pacific transparent sea squirt</name>
    <dbReference type="NCBI Taxonomy" id="51511"/>
    <lineage>
        <taxon>Eukaryota</taxon>
        <taxon>Metazoa</taxon>
        <taxon>Chordata</taxon>
        <taxon>Tunicata</taxon>
        <taxon>Ascidiacea</taxon>
        <taxon>Phlebobranchia</taxon>
        <taxon>Cionidae</taxon>
        <taxon>Ciona</taxon>
    </lineage>
</organism>
<protein>
    <recommendedName>
        <fullName evidence="3">Sortilin C-terminal domain-containing protein</fullName>
    </recommendedName>
</protein>
<reference evidence="2" key="1">
    <citation type="submission" date="2003-08" db="EMBL/GenBank/DDBJ databases">
        <authorList>
            <person name="Birren B."/>
            <person name="Nusbaum C."/>
            <person name="Abebe A."/>
            <person name="Abouelleil A."/>
            <person name="Adekoya E."/>
            <person name="Ait-zahra M."/>
            <person name="Allen N."/>
            <person name="Allen T."/>
            <person name="An P."/>
            <person name="Anderson M."/>
            <person name="Anderson S."/>
            <person name="Arachchi H."/>
            <person name="Armbruster J."/>
            <person name="Bachantsang P."/>
            <person name="Baldwin J."/>
            <person name="Barry A."/>
            <person name="Bayul T."/>
            <person name="Blitshsteyn B."/>
            <person name="Bloom T."/>
            <person name="Blye J."/>
            <person name="Boguslavskiy L."/>
            <person name="Borowsky M."/>
            <person name="Boukhgalter B."/>
            <person name="Brunache A."/>
            <person name="Butler J."/>
            <person name="Calixte N."/>
            <person name="Calvo S."/>
            <person name="Camarata J."/>
            <person name="Campo K."/>
            <person name="Chang J."/>
            <person name="Cheshatsang Y."/>
            <person name="Citroen M."/>
            <person name="Collymore A."/>
            <person name="Considine T."/>
            <person name="Cook A."/>
            <person name="Cooke P."/>
            <person name="Corum B."/>
            <person name="Cuomo C."/>
            <person name="David R."/>
            <person name="Dawoe T."/>
            <person name="Degray S."/>
            <person name="Dodge S."/>
            <person name="Dooley K."/>
            <person name="Dorje P."/>
            <person name="Dorjee K."/>
            <person name="Dorris L."/>
            <person name="Duffey N."/>
            <person name="Dupes A."/>
            <person name="Elkins T."/>
            <person name="Engels R."/>
            <person name="Erickson J."/>
            <person name="Farina A."/>
            <person name="Faro S."/>
            <person name="Ferreira P."/>
            <person name="Fischer H."/>
            <person name="Fitzgerald M."/>
            <person name="Foley K."/>
            <person name="Gage D."/>
            <person name="Galagan J."/>
            <person name="Gearin G."/>
            <person name="Gnerre S."/>
            <person name="Gnirke A."/>
            <person name="Goyette A."/>
            <person name="Graham J."/>
            <person name="Grandbois E."/>
            <person name="Gyaltsen K."/>
            <person name="Hafez N."/>
            <person name="Hagopian D."/>
            <person name="Hagos B."/>
            <person name="Hall J."/>
            <person name="Hatcher B."/>
            <person name="Heller A."/>
            <person name="Higgins H."/>
            <person name="Honan T."/>
            <person name="Horn A."/>
            <person name="Houde N."/>
            <person name="Hughes L."/>
            <person name="Hulme W."/>
            <person name="Husby E."/>
            <person name="Iliev I."/>
            <person name="Jaffe D."/>
            <person name="Jones C."/>
            <person name="Kamal M."/>
            <person name="Kamat A."/>
            <person name="Kamvysselis M."/>
            <person name="Karlsson E."/>
            <person name="Kells C."/>
            <person name="Kieu A."/>
            <person name="Kisner P."/>
            <person name="Kodira C."/>
            <person name="Kulbokas E."/>
            <person name="Labutti K."/>
            <person name="Lama D."/>
            <person name="Landers T."/>
            <person name="Leger J."/>
            <person name="Levine S."/>
            <person name="Lewis D."/>
            <person name="Lewis T."/>
            <person name="Lindblad-toh K."/>
            <person name="Liu X."/>
            <person name="Lokyitsang T."/>
            <person name="Lokyitsang Y."/>
            <person name="Lucien O."/>
            <person name="Lui A."/>
            <person name="Ma L.J."/>
            <person name="Mabbitt R."/>
            <person name="Macdonald J."/>
            <person name="Maclean C."/>
            <person name="Major J."/>
            <person name="Manning J."/>
            <person name="Marabella R."/>
            <person name="Maru K."/>
            <person name="Matthews C."/>
            <person name="Mauceli E."/>
            <person name="Mccarthy M."/>
            <person name="Mcdonough S."/>
            <person name="Mcghee T."/>
            <person name="Meldrim J."/>
            <person name="Meneus L."/>
            <person name="Mesirov J."/>
            <person name="Mihalev A."/>
            <person name="Mihova T."/>
            <person name="Mikkelsen T."/>
            <person name="Mlenga V."/>
            <person name="Moru K."/>
            <person name="Mozes J."/>
            <person name="Mulrain L."/>
            <person name="Munson G."/>
            <person name="Naylor J."/>
            <person name="Newes C."/>
            <person name="Nguyen C."/>
            <person name="Nguyen N."/>
            <person name="Nguyen T."/>
            <person name="Nicol R."/>
            <person name="Nielsen C."/>
            <person name="Nizzari M."/>
            <person name="Norbu C."/>
            <person name="Norbu N."/>
            <person name="O'donnell P."/>
            <person name="Okoawo O."/>
            <person name="O'leary S."/>
            <person name="Omotosho B."/>
            <person name="O'neill K."/>
            <person name="Osman S."/>
            <person name="Parker S."/>
            <person name="Perrin D."/>
            <person name="Phunkhang P."/>
            <person name="Piqani B."/>
            <person name="Purcell S."/>
            <person name="Rachupka T."/>
            <person name="Ramasamy U."/>
            <person name="Rameau R."/>
            <person name="Ray V."/>
            <person name="Raymond C."/>
            <person name="Retta R."/>
            <person name="Richardson S."/>
            <person name="Rise C."/>
            <person name="Rodriguez J."/>
            <person name="Rogers J."/>
            <person name="Rogov P."/>
            <person name="Rutman M."/>
            <person name="Schupbach R."/>
            <person name="Seaman C."/>
            <person name="Settipalli S."/>
            <person name="Sharpe T."/>
            <person name="Sheridan J."/>
            <person name="Sherpa N."/>
            <person name="Shi J."/>
            <person name="Smirnov S."/>
            <person name="Smith C."/>
            <person name="Sougnez C."/>
            <person name="Spencer B."/>
            <person name="Stalker J."/>
            <person name="Stange-thomann N."/>
            <person name="Stavropoulos S."/>
            <person name="Stetson K."/>
            <person name="Stone C."/>
            <person name="Stone S."/>
            <person name="Stubbs M."/>
            <person name="Talamas J."/>
            <person name="Tchuinga P."/>
            <person name="Tenzing P."/>
            <person name="Tesfaye S."/>
            <person name="Theodore J."/>
            <person name="Thoulutsang Y."/>
            <person name="Topham K."/>
            <person name="Towey S."/>
            <person name="Tsamla T."/>
            <person name="Tsomo N."/>
            <person name="Vallee D."/>
            <person name="Vassiliev H."/>
            <person name="Venkataraman V."/>
            <person name="Vinson J."/>
            <person name="Vo A."/>
            <person name="Wade C."/>
            <person name="Wang S."/>
            <person name="Wangchuk T."/>
            <person name="Wangdi T."/>
            <person name="Whittaker C."/>
            <person name="Wilkinson J."/>
            <person name="Wu Y."/>
            <person name="Wyman D."/>
            <person name="Yadav S."/>
            <person name="Yang S."/>
            <person name="Yang X."/>
            <person name="Yeager S."/>
            <person name="Yee E."/>
            <person name="Young G."/>
            <person name="Zainoun J."/>
            <person name="Zembeck L."/>
            <person name="Zimmer A."/>
            <person name="Zody M."/>
            <person name="Lander E."/>
        </authorList>
    </citation>
    <scope>NUCLEOTIDE SEQUENCE [LARGE SCALE GENOMIC DNA]</scope>
</reference>
<reference evidence="1" key="2">
    <citation type="submission" date="2025-08" db="UniProtKB">
        <authorList>
            <consortium name="Ensembl"/>
        </authorList>
    </citation>
    <scope>IDENTIFICATION</scope>
</reference>
<dbReference type="InParanoid" id="H2Y6G9"/>
<reference evidence="1" key="3">
    <citation type="submission" date="2025-09" db="UniProtKB">
        <authorList>
            <consortium name="Ensembl"/>
        </authorList>
    </citation>
    <scope>IDENTIFICATION</scope>
</reference>
<sequence>IRLNKIGCWDTINKLPRLYSSQNLGRTWTKLQKYVTNDRYFWYVKDVDTIENSNRIVHMEYRDMDLFPQRVYLVKSCFIPHCEPTPFQVHCDSLGNIDAESL</sequence>
<dbReference type="Ensembl" id="ENSCSAVT00000000927.1">
    <property type="protein sequence ID" value="ENSCSAVP00000000917.1"/>
    <property type="gene ID" value="ENSCSAVG00000000517.1"/>
</dbReference>
<keyword evidence="2" id="KW-1185">Reference proteome</keyword>
<evidence type="ECO:0008006" key="3">
    <source>
        <dbReference type="Google" id="ProtNLM"/>
    </source>
</evidence>
<name>H2Y6G9_CIOSA</name>
<dbReference type="Proteomes" id="UP000007875">
    <property type="component" value="Unassembled WGS sequence"/>
</dbReference>